<evidence type="ECO:0000256" key="2">
    <source>
        <dbReference type="ARBA" id="ARBA00022490"/>
    </source>
</evidence>
<evidence type="ECO:0000256" key="1">
    <source>
        <dbReference type="ARBA" id="ARBA00001286"/>
    </source>
</evidence>
<evidence type="ECO:0000256" key="5">
    <source>
        <dbReference type="ARBA" id="ARBA00022763"/>
    </source>
</evidence>
<evidence type="ECO:0000256" key="3">
    <source>
        <dbReference type="ARBA" id="ARBA00022603"/>
    </source>
</evidence>
<dbReference type="RefSeq" id="WP_256944616.1">
    <property type="nucleotide sequence ID" value="NZ_JANHNZ010000002.1"/>
</dbReference>
<dbReference type="HAMAP" id="MF_00772">
    <property type="entry name" value="OGT"/>
    <property type="match status" value="1"/>
</dbReference>
<reference evidence="10" key="2">
    <citation type="journal article" date="2023" name="Curr. Microbiol.">
        <title>Granulicatella seriolae sp. nov., a Novel Facultative Anaerobe Isolated from Yellowtail Marine Fish.</title>
        <authorList>
            <person name="Lee M."/>
            <person name="Choi Y.J."/>
            <person name="Farooq A."/>
            <person name="Jeong J.B."/>
            <person name="Jung M.Y."/>
        </authorList>
    </citation>
    <scope>NUCLEOTIDE SEQUENCE</scope>
    <source>
        <strain evidence="10">S8</strain>
    </source>
</reference>
<dbReference type="Proteomes" id="UP001059480">
    <property type="component" value="Unassembled WGS sequence"/>
</dbReference>
<dbReference type="InterPro" id="IPR023546">
    <property type="entry name" value="MGMT"/>
</dbReference>
<keyword evidence="5 8" id="KW-0227">DNA damage</keyword>
<comment type="similarity">
    <text evidence="8">Belongs to the MGMT family.</text>
</comment>
<evidence type="ECO:0000259" key="9">
    <source>
        <dbReference type="Pfam" id="PF01035"/>
    </source>
</evidence>
<evidence type="ECO:0000256" key="4">
    <source>
        <dbReference type="ARBA" id="ARBA00022679"/>
    </source>
</evidence>
<dbReference type="NCBIfam" id="TIGR00589">
    <property type="entry name" value="ogt"/>
    <property type="match status" value="1"/>
</dbReference>
<dbReference type="InterPro" id="IPR014048">
    <property type="entry name" value="MethylDNA_cys_MeTrfase_DNA-bd"/>
</dbReference>
<keyword evidence="6 8" id="KW-0234">DNA repair</keyword>
<dbReference type="SUPFAM" id="SSF46767">
    <property type="entry name" value="Methylated DNA-protein cysteine methyltransferase, C-terminal domain"/>
    <property type="match status" value="1"/>
</dbReference>
<dbReference type="InterPro" id="IPR001497">
    <property type="entry name" value="MethylDNA_cys_MeTrfase_AS"/>
</dbReference>
<feature type="domain" description="Methylated-DNA-[protein]-cysteine S-methyltransferase DNA binding" evidence="9">
    <location>
        <begin position="83"/>
        <end position="162"/>
    </location>
</feature>
<feature type="active site" description="Nucleophile; methyl group acceptor" evidence="8">
    <location>
        <position position="134"/>
    </location>
</feature>
<reference evidence="10" key="1">
    <citation type="submission" date="2022-07" db="EMBL/GenBank/DDBJ databases">
        <authorList>
            <person name="Jung M.-Y."/>
            <person name="Lee M."/>
        </authorList>
    </citation>
    <scope>NUCLEOTIDE SEQUENCE</scope>
    <source>
        <strain evidence="10">S8</strain>
    </source>
</reference>
<keyword evidence="2 8" id="KW-0963">Cytoplasm</keyword>
<name>A0ABT1WLW7_9LACT</name>
<dbReference type="EMBL" id="JANHNZ010000002">
    <property type="protein sequence ID" value="MCQ9209502.1"/>
    <property type="molecule type" value="Genomic_DNA"/>
</dbReference>
<comment type="miscellaneous">
    <text evidence="8">This enzyme catalyzes only one turnover and therefore is not strictly catalytic. According to one definition, an enzyme is a biocatalyst that acts repeatedly and over many reaction cycles.</text>
</comment>
<dbReference type="CDD" id="cd06445">
    <property type="entry name" value="ATase"/>
    <property type="match status" value="1"/>
</dbReference>
<evidence type="ECO:0000256" key="7">
    <source>
        <dbReference type="ARBA" id="ARBA00049348"/>
    </source>
</evidence>
<keyword evidence="4 8" id="KW-0808">Transferase</keyword>
<dbReference type="Gene3D" id="1.10.10.10">
    <property type="entry name" value="Winged helix-like DNA-binding domain superfamily/Winged helix DNA-binding domain"/>
    <property type="match status" value="1"/>
</dbReference>
<comment type="catalytic activity">
    <reaction evidence="1 8">
        <text>a 4-O-methyl-thymidine in DNA + L-cysteinyl-[protein] = a thymidine in DNA + S-methyl-L-cysteinyl-[protein]</text>
        <dbReference type="Rhea" id="RHEA:53428"/>
        <dbReference type="Rhea" id="RHEA-COMP:10131"/>
        <dbReference type="Rhea" id="RHEA-COMP:10132"/>
        <dbReference type="Rhea" id="RHEA-COMP:13555"/>
        <dbReference type="Rhea" id="RHEA-COMP:13556"/>
        <dbReference type="ChEBI" id="CHEBI:29950"/>
        <dbReference type="ChEBI" id="CHEBI:82612"/>
        <dbReference type="ChEBI" id="CHEBI:137386"/>
        <dbReference type="ChEBI" id="CHEBI:137387"/>
        <dbReference type="EC" id="2.1.1.63"/>
    </reaction>
</comment>
<dbReference type="SUPFAM" id="SSF53155">
    <property type="entry name" value="Methylated DNA-protein cysteine methyltransferase domain"/>
    <property type="match status" value="1"/>
</dbReference>
<sequence length="167" mass="18910">MHKQLYYSLMNIDDKDIVLAYTNQGLSFIGSFDAGLQELQEFYPQVQLEEVLEVDNPYAQQVREYFEGSRQVFQVEKDVVGTDFQRQVWQALETIPFGQTSTYGEIAQLIGRPKAVRAVGAAIGKNPISIIVPCHRVLGKNGALTGFRGGIPMKVWLLDHEAKYRKE</sequence>
<evidence type="ECO:0000313" key="11">
    <source>
        <dbReference type="Proteomes" id="UP001059480"/>
    </source>
</evidence>
<dbReference type="PANTHER" id="PTHR10815">
    <property type="entry name" value="METHYLATED-DNA--PROTEIN-CYSTEINE METHYLTRANSFERASE"/>
    <property type="match status" value="1"/>
</dbReference>
<accession>A0ABT1WLW7</accession>
<keyword evidence="3 8" id="KW-0489">Methyltransferase</keyword>
<dbReference type="InterPro" id="IPR036217">
    <property type="entry name" value="MethylDNA_cys_MeTrfase_DNAb"/>
</dbReference>
<comment type="subcellular location">
    <subcellularLocation>
        <location evidence="8">Cytoplasm</location>
    </subcellularLocation>
</comment>
<comment type="catalytic activity">
    <reaction evidence="7 8">
        <text>a 6-O-methyl-2'-deoxyguanosine in DNA + L-cysteinyl-[protein] = S-methyl-L-cysteinyl-[protein] + a 2'-deoxyguanosine in DNA</text>
        <dbReference type="Rhea" id="RHEA:24000"/>
        <dbReference type="Rhea" id="RHEA-COMP:10131"/>
        <dbReference type="Rhea" id="RHEA-COMP:10132"/>
        <dbReference type="Rhea" id="RHEA-COMP:11367"/>
        <dbReference type="Rhea" id="RHEA-COMP:11368"/>
        <dbReference type="ChEBI" id="CHEBI:29950"/>
        <dbReference type="ChEBI" id="CHEBI:82612"/>
        <dbReference type="ChEBI" id="CHEBI:85445"/>
        <dbReference type="ChEBI" id="CHEBI:85448"/>
        <dbReference type="EC" id="2.1.1.63"/>
    </reaction>
</comment>
<proteinExistence type="inferred from homology"/>
<comment type="function">
    <text evidence="8">Involved in the cellular defense against the biological effects of O6-methylguanine (O6-MeG) and O4-methylthymine (O4-MeT) in DNA. Repairs the methylated nucleobase in DNA by stoichiometrically transferring the methyl group to a cysteine residue in the enzyme. This is a suicide reaction: the enzyme is irreversibly inactivated.</text>
</comment>
<dbReference type="InterPro" id="IPR036631">
    <property type="entry name" value="MGMT_N_sf"/>
</dbReference>
<evidence type="ECO:0000313" key="10">
    <source>
        <dbReference type="EMBL" id="MCQ9209502.1"/>
    </source>
</evidence>
<dbReference type="PROSITE" id="PS00374">
    <property type="entry name" value="MGMT"/>
    <property type="match status" value="1"/>
</dbReference>
<protein>
    <recommendedName>
        <fullName evidence="8">Methylated-DNA--protein-cysteine methyltransferase</fullName>
        <ecNumber evidence="8">2.1.1.63</ecNumber>
    </recommendedName>
    <alternativeName>
        <fullName evidence="8">6-O-methylguanine-DNA methyltransferase</fullName>
        <shortName evidence="8">MGMT</shortName>
    </alternativeName>
    <alternativeName>
        <fullName evidence="8">O-6-methylguanine-DNA-alkyltransferase</fullName>
    </alternativeName>
</protein>
<keyword evidence="11" id="KW-1185">Reference proteome</keyword>
<evidence type="ECO:0000256" key="8">
    <source>
        <dbReference type="HAMAP-Rule" id="MF_00772"/>
    </source>
</evidence>
<evidence type="ECO:0000256" key="6">
    <source>
        <dbReference type="ARBA" id="ARBA00023204"/>
    </source>
</evidence>
<dbReference type="EC" id="2.1.1.63" evidence="8"/>
<organism evidence="10 11">
    <name type="scientific">Granulicatella seriolae</name>
    <dbReference type="NCBI Taxonomy" id="2967226"/>
    <lineage>
        <taxon>Bacteria</taxon>
        <taxon>Bacillati</taxon>
        <taxon>Bacillota</taxon>
        <taxon>Bacilli</taxon>
        <taxon>Lactobacillales</taxon>
        <taxon>Carnobacteriaceae</taxon>
        <taxon>Granulicatella</taxon>
    </lineage>
</organism>
<reference evidence="10" key="3">
    <citation type="journal article" date="2023" name="Microbiol. Resour. Announc.">
        <title>Draft Genome Sequence of Granulicatella sp. Strain S8, Isolated from a Marine Fish, Seriola quinqueradiata.</title>
        <authorList>
            <person name="Lee M."/>
            <person name="Farooq A."/>
            <person name="Jeong J.B."/>
            <person name="Jung M.Y."/>
        </authorList>
    </citation>
    <scope>NUCLEOTIDE SEQUENCE</scope>
    <source>
        <strain evidence="10">S8</strain>
    </source>
</reference>
<dbReference type="Pfam" id="PF01035">
    <property type="entry name" value="DNA_binding_1"/>
    <property type="match status" value="1"/>
</dbReference>
<gene>
    <name evidence="10" type="ORF">NPA36_02960</name>
</gene>
<dbReference type="InterPro" id="IPR036388">
    <property type="entry name" value="WH-like_DNA-bd_sf"/>
</dbReference>
<dbReference type="PANTHER" id="PTHR10815:SF12">
    <property type="entry name" value="METHYLATED-DNA--PROTEIN-CYSTEINE METHYLTRANSFERASE, INDUCIBLE"/>
    <property type="match status" value="1"/>
</dbReference>
<comment type="caution">
    <text evidence="10">The sequence shown here is derived from an EMBL/GenBank/DDBJ whole genome shotgun (WGS) entry which is preliminary data.</text>
</comment>